<reference evidence="4 5" key="1">
    <citation type="submission" date="2015-02" db="EMBL/GenBank/DDBJ databases">
        <title>Genome Sequence of Jannaschia aquimarina DSM28248, a member of the Roseobacter clade.</title>
        <authorList>
            <person name="Voget S."/>
            <person name="Daniel R."/>
        </authorList>
    </citation>
    <scope>NUCLEOTIDE SEQUENCE [LARGE SCALE GENOMIC DNA]</scope>
    <source>
        <strain evidence="4 5">GSW-M26</strain>
    </source>
</reference>
<evidence type="ECO:0000256" key="2">
    <source>
        <dbReference type="ARBA" id="ARBA00022840"/>
    </source>
</evidence>
<dbReference type="RefSeq" id="WP_043917261.1">
    <property type="nucleotide sequence ID" value="NZ_FZPF01000003.1"/>
</dbReference>
<name>A0A0D1CSS2_9RHOB</name>
<organism evidence="4 5">
    <name type="scientific">Jannaschia aquimarina</name>
    <dbReference type="NCBI Taxonomy" id="935700"/>
    <lineage>
        <taxon>Bacteria</taxon>
        <taxon>Pseudomonadati</taxon>
        <taxon>Pseudomonadota</taxon>
        <taxon>Alphaproteobacteria</taxon>
        <taxon>Rhodobacterales</taxon>
        <taxon>Roseobacteraceae</taxon>
        <taxon>Jannaschia</taxon>
    </lineage>
</organism>
<dbReference type="InterPro" id="IPR027417">
    <property type="entry name" value="P-loop_NTPase"/>
</dbReference>
<dbReference type="SMART" id="SM00382">
    <property type="entry name" value="AAA"/>
    <property type="match status" value="1"/>
</dbReference>
<feature type="domain" description="ABC transporter" evidence="3">
    <location>
        <begin position="2"/>
        <end position="225"/>
    </location>
</feature>
<keyword evidence="2" id="KW-0067">ATP-binding</keyword>
<keyword evidence="5" id="KW-1185">Reference proteome</keyword>
<dbReference type="PANTHER" id="PTHR24220:SF470">
    <property type="entry name" value="CELL DIVISION ATP-BINDING PROTEIN FTSE"/>
    <property type="match status" value="1"/>
</dbReference>
<dbReference type="PROSITE" id="PS00211">
    <property type="entry name" value="ABC_TRANSPORTER_1"/>
    <property type="match status" value="1"/>
</dbReference>
<dbReference type="InterPro" id="IPR017871">
    <property type="entry name" value="ABC_transporter-like_CS"/>
</dbReference>
<sequence>MIELRQAGYSYGRGATLSDLDLTLAPGSFHFLTGPSGAGKTTLLKLLYGELKPSSGAALLFGQDSRKVDRDGLARIRRKVGVVHQDCRFLDHLSVVDNVALPLQVTGRDPSAHATDLAQLLSWVGLSARAEARPPELSGGERQRAALARAVIMDPDVLLADEPTGNVDAEMSQRLLTLLTELNRMGKAVVVATHDMGLIRAAKPLVQARILRLAGGNLQAAGAEL</sequence>
<dbReference type="EMBL" id="JYFE01000013">
    <property type="protein sequence ID" value="KIT17807.1"/>
    <property type="molecule type" value="Genomic_DNA"/>
</dbReference>
<dbReference type="Proteomes" id="UP000032232">
    <property type="component" value="Unassembled WGS sequence"/>
</dbReference>
<evidence type="ECO:0000259" key="3">
    <source>
        <dbReference type="PROSITE" id="PS50893"/>
    </source>
</evidence>
<dbReference type="GO" id="GO:0022857">
    <property type="term" value="F:transmembrane transporter activity"/>
    <property type="evidence" value="ECO:0007669"/>
    <property type="project" value="TreeGrafter"/>
</dbReference>
<dbReference type="PANTHER" id="PTHR24220">
    <property type="entry name" value="IMPORT ATP-BINDING PROTEIN"/>
    <property type="match status" value="1"/>
</dbReference>
<dbReference type="InterPro" id="IPR015854">
    <property type="entry name" value="ABC_transpr_LolD-like"/>
</dbReference>
<dbReference type="SUPFAM" id="SSF52540">
    <property type="entry name" value="P-loop containing nucleoside triphosphate hydrolases"/>
    <property type="match status" value="1"/>
</dbReference>
<dbReference type="InterPro" id="IPR003593">
    <property type="entry name" value="AAA+_ATPase"/>
</dbReference>
<evidence type="ECO:0000313" key="5">
    <source>
        <dbReference type="Proteomes" id="UP000032232"/>
    </source>
</evidence>
<dbReference type="PATRIC" id="fig|935700.4.peg.425"/>
<dbReference type="GO" id="GO:0005524">
    <property type="term" value="F:ATP binding"/>
    <property type="evidence" value="ECO:0007669"/>
    <property type="project" value="UniProtKB-KW"/>
</dbReference>
<dbReference type="OrthoDB" id="9786950at2"/>
<dbReference type="GO" id="GO:0016887">
    <property type="term" value="F:ATP hydrolysis activity"/>
    <property type="evidence" value="ECO:0007669"/>
    <property type="project" value="InterPro"/>
</dbReference>
<dbReference type="InterPro" id="IPR003439">
    <property type="entry name" value="ABC_transporter-like_ATP-bd"/>
</dbReference>
<evidence type="ECO:0000313" key="4">
    <source>
        <dbReference type="EMBL" id="KIT17807.1"/>
    </source>
</evidence>
<dbReference type="Pfam" id="PF00005">
    <property type="entry name" value="ABC_tran"/>
    <property type="match status" value="1"/>
</dbReference>
<comment type="caution">
    <text evidence="4">The sequence shown here is derived from an EMBL/GenBank/DDBJ whole genome shotgun (WGS) entry which is preliminary data.</text>
</comment>
<keyword evidence="1" id="KW-0547">Nucleotide-binding</keyword>
<dbReference type="GO" id="GO:0005886">
    <property type="term" value="C:plasma membrane"/>
    <property type="evidence" value="ECO:0007669"/>
    <property type="project" value="TreeGrafter"/>
</dbReference>
<proteinExistence type="predicted"/>
<protein>
    <submittedName>
        <fullName evidence="4">FtsE protein</fullName>
    </submittedName>
</protein>
<evidence type="ECO:0000256" key="1">
    <source>
        <dbReference type="ARBA" id="ARBA00022741"/>
    </source>
</evidence>
<gene>
    <name evidence="4" type="primary">ftsE</name>
    <name evidence="4" type="ORF">jaqu_03960</name>
</gene>
<dbReference type="Gene3D" id="3.40.50.300">
    <property type="entry name" value="P-loop containing nucleotide triphosphate hydrolases"/>
    <property type="match status" value="1"/>
</dbReference>
<dbReference type="STRING" id="935700.jaqu_03960"/>
<dbReference type="AlphaFoldDB" id="A0A0D1CSS2"/>
<accession>A0A0D1CSS2</accession>
<dbReference type="PROSITE" id="PS50893">
    <property type="entry name" value="ABC_TRANSPORTER_2"/>
    <property type="match status" value="1"/>
</dbReference>